<protein>
    <submittedName>
        <fullName evidence="1">Uncharacterized protein</fullName>
    </submittedName>
</protein>
<dbReference type="Proteomes" id="UP000627715">
    <property type="component" value="Unassembled WGS sequence"/>
</dbReference>
<dbReference type="AlphaFoldDB" id="A0A916QQV8"/>
<keyword evidence="2" id="KW-1185">Reference proteome</keyword>
<evidence type="ECO:0000313" key="2">
    <source>
        <dbReference type="Proteomes" id="UP000627715"/>
    </source>
</evidence>
<evidence type="ECO:0000313" key="1">
    <source>
        <dbReference type="EMBL" id="GFZ84140.1"/>
    </source>
</evidence>
<accession>A0A916QQV8</accession>
<dbReference type="OrthoDB" id="8823540at2"/>
<proteinExistence type="predicted"/>
<reference evidence="1" key="1">
    <citation type="journal article" date="2014" name="Int. J. Syst. Evol. Microbiol.">
        <title>Complete genome sequence of Corynebacterium casei LMG S-19264T (=DSM 44701T), isolated from a smear-ripened cheese.</title>
        <authorList>
            <consortium name="US DOE Joint Genome Institute (JGI-PGF)"/>
            <person name="Walter F."/>
            <person name="Albersmeier A."/>
            <person name="Kalinowski J."/>
            <person name="Ruckert C."/>
        </authorList>
    </citation>
    <scope>NUCLEOTIDE SEQUENCE</scope>
    <source>
        <strain evidence="1">CGMCC 1.15425</strain>
    </source>
</reference>
<dbReference type="RefSeq" id="WP_157885646.1">
    <property type="nucleotide sequence ID" value="NZ_BMIY01000015.1"/>
</dbReference>
<name>A0A916QQV8_9GAMM</name>
<comment type="caution">
    <text evidence="1">The sequence shown here is derived from an EMBL/GenBank/DDBJ whole genome shotgun (WGS) entry which is preliminary data.</text>
</comment>
<dbReference type="EMBL" id="BMIY01000015">
    <property type="protein sequence ID" value="GFZ84140.1"/>
    <property type="molecule type" value="Genomic_DNA"/>
</dbReference>
<organism evidence="1 2">
    <name type="scientific">Pseudohongiella nitratireducens</name>
    <dbReference type="NCBI Taxonomy" id="1768907"/>
    <lineage>
        <taxon>Bacteria</taxon>
        <taxon>Pseudomonadati</taxon>
        <taxon>Pseudomonadota</taxon>
        <taxon>Gammaproteobacteria</taxon>
        <taxon>Pseudomonadales</taxon>
        <taxon>Pseudohongiellaceae</taxon>
        <taxon>Pseudohongiella</taxon>
    </lineage>
</organism>
<sequence>MAQLEAIFHVPKRAIISTGKVHWENRTSANPIIGLPQIFWDDGHPWPEANHWAYDKMLSGGVKLATIQNLMAHLHKYASWLEKTTLDWRNFPTRKSERVLVLYRGALIEARNAGDISPSTATARMRSVIVVVKSFWPRVYSYPSTSVLSHLVLIHR</sequence>
<reference evidence="1" key="2">
    <citation type="submission" date="2020-09" db="EMBL/GenBank/DDBJ databases">
        <authorList>
            <person name="Sun Q."/>
            <person name="Zhou Y."/>
        </authorList>
    </citation>
    <scope>NUCLEOTIDE SEQUENCE</scope>
    <source>
        <strain evidence="1">CGMCC 1.15425</strain>
    </source>
</reference>
<gene>
    <name evidence="1" type="ORF">GCM10011403_29630</name>
</gene>